<dbReference type="CDD" id="cd00102">
    <property type="entry name" value="IPT"/>
    <property type="match status" value="2"/>
</dbReference>
<dbReference type="InterPro" id="IPR013783">
    <property type="entry name" value="Ig-like_fold"/>
</dbReference>
<evidence type="ECO:0000313" key="2">
    <source>
        <dbReference type="EMBL" id="MFD2246780.1"/>
    </source>
</evidence>
<dbReference type="Proteomes" id="UP001597374">
    <property type="component" value="Unassembled WGS sequence"/>
</dbReference>
<feature type="domain" description="IPT/TIG" evidence="1">
    <location>
        <begin position="713"/>
        <end position="801"/>
    </location>
</feature>
<comment type="caution">
    <text evidence="2">The sequence shown here is derived from an EMBL/GenBank/DDBJ whole genome shotgun (WGS) entry which is preliminary data.</text>
</comment>
<evidence type="ECO:0000259" key="1">
    <source>
        <dbReference type="SMART" id="SM00429"/>
    </source>
</evidence>
<dbReference type="RefSeq" id="WP_250428558.1">
    <property type="nucleotide sequence ID" value="NZ_JALPRR010000001.1"/>
</dbReference>
<gene>
    <name evidence="2" type="ORF">ACFSKP_10980</name>
</gene>
<feature type="domain" description="IPT/TIG" evidence="1">
    <location>
        <begin position="551"/>
        <end position="629"/>
    </location>
</feature>
<protein>
    <submittedName>
        <fullName evidence="2">IPT/TIG domain-containing protein</fullName>
    </submittedName>
</protein>
<name>A0ABW5CXJ0_9BACT</name>
<dbReference type="Gene3D" id="2.60.40.10">
    <property type="entry name" value="Immunoglobulins"/>
    <property type="match status" value="8"/>
</dbReference>
<dbReference type="NCBIfam" id="TIGR04183">
    <property type="entry name" value="Por_Secre_tail"/>
    <property type="match status" value="1"/>
</dbReference>
<dbReference type="EMBL" id="JBHUIM010000001">
    <property type="protein sequence ID" value="MFD2246780.1"/>
    <property type="molecule type" value="Genomic_DNA"/>
</dbReference>
<dbReference type="SMART" id="SM00429">
    <property type="entry name" value="IPT"/>
    <property type="match status" value="6"/>
</dbReference>
<dbReference type="InterPro" id="IPR014756">
    <property type="entry name" value="Ig_E-set"/>
</dbReference>
<feature type="domain" description="IPT/TIG" evidence="1">
    <location>
        <begin position="389"/>
        <end position="467"/>
    </location>
</feature>
<dbReference type="InterPro" id="IPR002909">
    <property type="entry name" value="IPT_dom"/>
</dbReference>
<dbReference type="SUPFAM" id="SSF81296">
    <property type="entry name" value="E set domains"/>
    <property type="match status" value="6"/>
</dbReference>
<accession>A0ABW5CXJ0</accession>
<sequence>MAQTSTLLNFLLRRNTAKLLLLLLFCIVGVAQTHAQTLPYSYDGGWKTPSGGLVISSGLGADNTAELANSPTGTKSANFNAQGGWVQINVPAGLKMISYAVRGAGLADFTGEFVVSASVDGINYNTIRTISASDNIIRTAGKEKVFDNTLSNDVRYVKFTYSVSVVGKNQYILLDAIKVTPPKPEINVKQTSDITLNATYSFGLTNIKTSNTRTFTIENLGIGQLNLTGSPKVVVSGDNASEFIVNEVNTAAIIEDANSGLGNATTFDITFKPESFGQKKATVFISNNDTDENPYIFNITGNGEFFAPVITQMSPTEGPIATKVTMQGSNFTNVKSVTFANGVSATYTILSDSEIEITVPAGATSGPIKLVVEGGKATSSEAFTVIYDSPTITSFSPNQGYAGELITIRGTNFNEIKNVKFNGVVASYTRINSGEIRASVPSGATKGFITVETPAGVATSSEEFTVLYLVPTIISFDPTEGYVGELVTITGANLTEVQGVWFNGVLANFAEVSETELVAEVPEGATTGTVTVETTAGTATSSVEFTVLRREPVITMLDPYQGYIGDVITITGENFKGVSRILFNGVAASFNQDSETQIRPQVPVGATTGYVTIETAEGTATSPEVFIVLQPAPEIITLNPTEGYVGDLVTITGANLTEVQGVWFNGVLANFAEVSETELVAEVPEGATTGTVTVETTAGTATSSVEFTVLQLLPQITAFSPSEGKVGDVITITGENFANIQEVLFNGVTASFVQDTDTQVSARVPMGATTGAITVTTSAGSATSSEVFTVLNSPKIVLSTTEIDFGSLAVGTSDVNMYQVSATDLNDGASVTVDVSGAPGDYTISRSMEGPFVKTLTIEDNIFDNTLAPTDIWVRYAPAAAGTTSVSITHSTEDAKVEVLTVNGTGAAPLPVELISFKAQKQKEAVLLTWATASEKDNSHFDVEMTDDAKGEFKAVGKVNSKATNSSVKTNYQFSHAGGFVGTRYYRLKQVDLDGTSSYSNVVAVEVTAELQTVKVAPNPISPESKLLFPATEAGKLNITIVNMSGSKVAAKSADVEAGTNSIELDLSEKLPAGMYILTTEFNGKTEQVKLIKR</sequence>
<evidence type="ECO:0000313" key="3">
    <source>
        <dbReference type="Proteomes" id="UP001597374"/>
    </source>
</evidence>
<feature type="domain" description="IPT/TIG" evidence="1">
    <location>
        <begin position="470"/>
        <end position="548"/>
    </location>
</feature>
<dbReference type="Pfam" id="PF01833">
    <property type="entry name" value="TIG"/>
    <property type="match status" value="6"/>
</dbReference>
<dbReference type="Pfam" id="PF18962">
    <property type="entry name" value="Por_Secre_tail"/>
    <property type="match status" value="1"/>
</dbReference>
<reference evidence="3" key="1">
    <citation type="journal article" date="2019" name="Int. J. Syst. Evol. Microbiol.">
        <title>The Global Catalogue of Microorganisms (GCM) 10K type strain sequencing project: providing services to taxonomists for standard genome sequencing and annotation.</title>
        <authorList>
            <consortium name="The Broad Institute Genomics Platform"/>
            <consortium name="The Broad Institute Genome Sequencing Center for Infectious Disease"/>
            <person name="Wu L."/>
            <person name="Ma J."/>
        </authorList>
    </citation>
    <scope>NUCLEOTIDE SEQUENCE [LARGE SCALE GENOMIC DNA]</scope>
    <source>
        <strain evidence="3">CGMCC 4.1782</strain>
    </source>
</reference>
<dbReference type="InterPro" id="IPR017868">
    <property type="entry name" value="Filamin/ABP280_repeat-like"/>
</dbReference>
<feature type="domain" description="IPT/TIG" evidence="1">
    <location>
        <begin position="632"/>
        <end position="710"/>
    </location>
</feature>
<organism evidence="2 3">
    <name type="scientific">Pontibacter ruber</name>
    <dbReference type="NCBI Taxonomy" id="1343895"/>
    <lineage>
        <taxon>Bacteria</taxon>
        <taxon>Pseudomonadati</taxon>
        <taxon>Bacteroidota</taxon>
        <taxon>Cytophagia</taxon>
        <taxon>Cytophagales</taxon>
        <taxon>Hymenobacteraceae</taxon>
        <taxon>Pontibacter</taxon>
    </lineage>
</organism>
<proteinExistence type="predicted"/>
<dbReference type="PROSITE" id="PS50194">
    <property type="entry name" value="FILAMIN_REPEAT"/>
    <property type="match status" value="1"/>
</dbReference>
<dbReference type="InterPro" id="IPR026444">
    <property type="entry name" value="Secre_tail"/>
</dbReference>
<keyword evidence="3" id="KW-1185">Reference proteome</keyword>
<feature type="domain" description="IPT/TIG" evidence="1">
    <location>
        <begin position="307"/>
        <end position="386"/>
    </location>
</feature>